<comment type="caution">
    <text evidence="2">The sequence shown here is derived from an EMBL/GenBank/DDBJ whole genome shotgun (WGS) entry which is preliminary data.</text>
</comment>
<proteinExistence type="predicted"/>
<gene>
    <name evidence="2" type="ORF">LCGC14_2457770</name>
</gene>
<accession>A0A0F9E842</accession>
<evidence type="ECO:0000256" key="1">
    <source>
        <dbReference type="SAM" id="MobiDB-lite"/>
    </source>
</evidence>
<feature type="non-terminal residue" evidence="2">
    <location>
        <position position="415"/>
    </location>
</feature>
<protein>
    <submittedName>
        <fullName evidence="2">Uncharacterized protein</fullName>
    </submittedName>
</protein>
<dbReference type="AlphaFoldDB" id="A0A0F9E842"/>
<sequence>MNIRLRIGAVDDTYNQNDRILAIPTCLEQRYSATAKIVLNNSDNTLTTKAYEGARADIAFGYVDANGTSRSSLVQPMIVTNQYLRSAQGSLVVSLLMKGVFDLMDDDLASDDFEQDSGSTYTIKGLAEAICNATLPVYDHCINYVTTFDSDDAIFDTFKPADSFAIAFGESRRSSLIRLLEFTKTTARVESGDSKIHFFQPTVSGGTYDYVYKLADDNEHTFFTKVTRTRFLIPNYIEVSSHPEDGDGYTGSAEDTSYSDLTLTTPFGSGEIREQHRRRLTSDAQAASLAAARLEKVQQAADKGSATVPIQVNQEIDDYVNFVDARESDNERAGNVGFINRMYDFLDAFMRSPLAFIMNMLRLVFLTFFEFTIGYALAGPKYKLPPWPSWDAMESQPGPGPKPPAGSGLIGSPLA</sequence>
<reference evidence="2" key="1">
    <citation type="journal article" date="2015" name="Nature">
        <title>Complex archaea that bridge the gap between prokaryotes and eukaryotes.</title>
        <authorList>
            <person name="Spang A."/>
            <person name="Saw J.H."/>
            <person name="Jorgensen S.L."/>
            <person name="Zaremba-Niedzwiedzka K."/>
            <person name="Martijn J."/>
            <person name="Lind A.E."/>
            <person name="van Eijk R."/>
            <person name="Schleper C."/>
            <person name="Guy L."/>
            <person name="Ettema T.J."/>
        </authorList>
    </citation>
    <scope>NUCLEOTIDE SEQUENCE</scope>
</reference>
<evidence type="ECO:0000313" key="2">
    <source>
        <dbReference type="EMBL" id="KKL20208.1"/>
    </source>
</evidence>
<name>A0A0F9E842_9ZZZZ</name>
<feature type="region of interest" description="Disordered" evidence="1">
    <location>
        <begin position="392"/>
        <end position="415"/>
    </location>
</feature>
<organism evidence="2">
    <name type="scientific">marine sediment metagenome</name>
    <dbReference type="NCBI Taxonomy" id="412755"/>
    <lineage>
        <taxon>unclassified sequences</taxon>
        <taxon>metagenomes</taxon>
        <taxon>ecological metagenomes</taxon>
    </lineage>
</organism>
<dbReference type="EMBL" id="LAZR01038189">
    <property type="protein sequence ID" value="KKL20208.1"/>
    <property type="molecule type" value="Genomic_DNA"/>
</dbReference>